<dbReference type="InterPro" id="IPR011344">
    <property type="entry name" value="ssDNA-bd"/>
</dbReference>
<dbReference type="CDD" id="cd04496">
    <property type="entry name" value="SSB_OBF"/>
    <property type="match status" value="1"/>
</dbReference>
<protein>
    <submittedName>
        <fullName evidence="4">Single-strand DNA-binding protein</fullName>
    </submittedName>
</protein>
<dbReference type="PANTHER" id="PTHR10302:SF0">
    <property type="entry name" value="SINGLE-STRANDED DNA-BINDING PROTEIN, MITOCHONDRIAL"/>
    <property type="match status" value="1"/>
</dbReference>
<proteinExistence type="predicted"/>
<name>A0A4Q8ACD1_9MICC</name>
<comment type="caution">
    <text evidence="4">The sequence shown here is derived from an EMBL/GenBank/DDBJ whole genome shotgun (WGS) entry which is preliminary data.</text>
</comment>
<evidence type="ECO:0000256" key="1">
    <source>
        <dbReference type="ARBA" id="ARBA00023125"/>
    </source>
</evidence>
<dbReference type="InterPro" id="IPR000424">
    <property type="entry name" value="Primosome_PriB/ssb"/>
</dbReference>
<dbReference type="PROSITE" id="PS50935">
    <property type="entry name" value="SSB"/>
    <property type="match status" value="1"/>
</dbReference>
<evidence type="ECO:0000313" key="4">
    <source>
        <dbReference type="EMBL" id="RZU61285.1"/>
    </source>
</evidence>
<accession>A0A4Q8ACD1</accession>
<feature type="compositionally biased region" description="Acidic residues" evidence="3">
    <location>
        <begin position="191"/>
        <end position="201"/>
    </location>
</feature>
<dbReference type="Proteomes" id="UP000292685">
    <property type="component" value="Unassembled WGS sequence"/>
</dbReference>
<sequence>MTDFVTIKGNLGAAPKYSAKNGVPITRFNVGSTERRFNRSTREWEDGHTNWHRIVVFRDQAKNAAVSLAKGSAVVIHGRIRNRRINQGTEAEPKWLYLSEIEADHVGVDLNWGFVNYFHGVAAEPPQSESGLRSESAVIPAGQDSREPAEEEDDGDAAGPIPPQRETDASPGWGSSFGSLTDTDGGNGAVDDSDPGTDETGEQSNGVQQAA</sequence>
<dbReference type="GO" id="GO:0009295">
    <property type="term" value="C:nucleoid"/>
    <property type="evidence" value="ECO:0007669"/>
    <property type="project" value="TreeGrafter"/>
</dbReference>
<dbReference type="Gene3D" id="2.40.50.140">
    <property type="entry name" value="Nucleic acid-binding proteins"/>
    <property type="match status" value="1"/>
</dbReference>
<evidence type="ECO:0000256" key="3">
    <source>
        <dbReference type="SAM" id="MobiDB-lite"/>
    </source>
</evidence>
<keyword evidence="5" id="KW-1185">Reference proteome</keyword>
<dbReference type="SUPFAM" id="SSF50249">
    <property type="entry name" value="Nucleic acid-binding proteins"/>
    <property type="match status" value="1"/>
</dbReference>
<dbReference type="GO" id="GO:0003697">
    <property type="term" value="F:single-stranded DNA binding"/>
    <property type="evidence" value="ECO:0007669"/>
    <property type="project" value="InterPro"/>
</dbReference>
<feature type="region of interest" description="Disordered" evidence="3">
    <location>
        <begin position="124"/>
        <end position="211"/>
    </location>
</feature>
<dbReference type="GO" id="GO:0006260">
    <property type="term" value="P:DNA replication"/>
    <property type="evidence" value="ECO:0007669"/>
    <property type="project" value="InterPro"/>
</dbReference>
<dbReference type="InterPro" id="IPR012340">
    <property type="entry name" value="NA-bd_OB-fold"/>
</dbReference>
<feature type="compositionally biased region" description="Polar residues" evidence="3">
    <location>
        <begin position="202"/>
        <end position="211"/>
    </location>
</feature>
<dbReference type="EMBL" id="SHLA01000001">
    <property type="protein sequence ID" value="RZU61285.1"/>
    <property type="molecule type" value="Genomic_DNA"/>
</dbReference>
<dbReference type="PANTHER" id="PTHR10302">
    <property type="entry name" value="SINGLE-STRANDED DNA-BINDING PROTEIN"/>
    <property type="match status" value="1"/>
</dbReference>
<evidence type="ECO:0000256" key="2">
    <source>
        <dbReference type="PROSITE-ProRule" id="PRU00252"/>
    </source>
</evidence>
<dbReference type="RefSeq" id="WP_165391883.1">
    <property type="nucleotide sequence ID" value="NZ_SHLA01000001.1"/>
</dbReference>
<gene>
    <name evidence="4" type="ORF">EV380_0851</name>
</gene>
<organism evidence="4 5">
    <name type="scientific">Zhihengliuella halotolerans</name>
    <dbReference type="NCBI Taxonomy" id="370736"/>
    <lineage>
        <taxon>Bacteria</taxon>
        <taxon>Bacillati</taxon>
        <taxon>Actinomycetota</taxon>
        <taxon>Actinomycetes</taxon>
        <taxon>Micrococcales</taxon>
        <taxon>Micrococcaceae</taxon>
        <taxon>Zhihengliuella</taxon>
    </lineage>
</organism>
<dbReference type="AlphaFoldDB" id="A0A4Q8ACD1"/>
<keyword evidence="1 2" id="KW-0238">DNA-binding</keyword>
<reference evidence="4 5" key="1">
    <citation type="submission" date="2019-02" db="EMBL/GenBank/DDBJ databases">
        <title>Sequencing the genomes of 1000 actinobacteria strains.</title>
        <authorList>
            <person name="Klenk H.-P."/>
        </authorList>
    </citation>
    <scope>NUCLEOTIDE SEQUENCE [LARGE SCALE GENOMIC DNA]</scope>
    <source>
        <strain evidence="4 5">DSM 17364</strain>
    </source>
</reference>
<dbReference type="Pfam" id="PF00436">
    <property type="entry name" value="SSB"/>
    <property type="match status" value="1"/>
</dbReference>
<evidence type="ECO:0000313" key="5">
    <source>
        <dbReference type="Proteomes" id="UP000292685"/>
    </source>
</evidence>